<evidence type="ECO:0000259" key="9">
    <source>
        <dbReference type="Pfam" id="PF22638"/>
    </source>
</evidence>
<reference evidence="10 11" key="1">
    <citation type="submission" date="2016-11" db="EMBL/GenBank/DDBJ databases">
        <authorList>
            <person name="Jaros S."/>
            <person name="Januszkiewicz K."/>
            <person name="Wedrychowicz H."/>
        </authorList>
    </citation>
    <scope>NUCLEOTIDE SEQUENCE [LARGE SCALE GENOMIC DNA]</scope>
    <source>
        <strain evidence="10 11">DSM 6191</strain>
    </source>
</reference>
<keyword evidence="6" id="KW-0975">Bacterial flagellum</keyword>
<dbReference type="AlphaFoldDB" id="A0A1M5XZV6"/>
<name>A0A1M5XZV6_9CLOT</name>
<keyword evidence="10" id="KW-0282">Flagellum</keyword>
<evidence type="ECO:0000259" key="8">
    <source>
        <dbReference type="Pfam" id="PF06429"/>
    </source>
</evidence>
<dbReference type="GO" id="GO:0044780">
    <property type="term" value="P:bacterial-type flagellum assembly"/>
    <property type="evidence" value="ECO:0007669"/>
    <property type="project" value="InterPro"/>
</dbReference>
<comment type="similarity">
    <text evidence="3">Belongs to the flagella basal body rod proteins family.</text>
</comment>
<dbReference type="PANTHER" id="PTHR30033">
    <property type="entry name" value="FLAGELLAR HOOK-ASSOCIATED PROTEIN 1"/>
    <property type="match status" value="1"/>
</dbReference>
<dbReference type="InterPro" id="IPR002371">
    <property type="entry name" value="FlgK"/>
</dbReference>
<proteinExistence type="inferred from homology"/>
<keyword evidence="7" id="KW-0175">Coiled coil</keyword>
<dbReference type="PANTHER" id="PTHR30033:SF1">
    <property type="entry name" value="FLAGELLAR HOOK-ASSOCIATED PROTEIN 1"/>
    <property type="match status" value="1"/>
</dbReference>
<evidence type="ECO:0000256" key="1">
    <source>
        <dbReference type="ARBA" id="ARBA00004365"/>
    </source>
</evidence>
<dbReference type="SUPFAM" id="SSF64518">
    <property type="entry name" value="Phase 1 flagellin"/>
    <property type="match status" value="1"/>
</dbReference>
<protein>
    <recommendedName>
        <fullName evidence="4">Flagellar hook-associated protein 1</fullName>
    </recommendedName>
</protein>
<feature type="domain" description="Flagellar basal-body/hook protein C-terminal" evidence="8">
    <location>
        <begin position="560"/>
        <end position="601"/>
    </location>
</feature>
<evidence type="ECO:0000313" key="10">
    <source>
        <dbReference type="EMBL" id="SHI04803.1"/>
    </source>
</evidence>
<dbReference type="NCBIfam" id="TIGR02492">
    <property type="entry name" value="flgK_ends"/>
    <property type="match status" value="1"/>
</dbReference>
<comment type="subcellular location">
    <subcellularLocation>
        <location evidence="1">Bacterial flagellum</location>
    </subcellularLocation>
    <subcellularLocation>
        <location evidence="2">Secreted</location>
    </subcellularLocation>
</comment>
<dbReference type="GO" id="GO:0005198">
    <property type="term" value="F:structural molecule activity"/>
    <property type="evidence" value="ECO:0007669"/>
    <property type="project" value="InterPro"/>
</dbReference>
<dbReference type="RefSeq" id="WP_073018609.1">
    <property type="nucleotide sequence ID" value="NZ_FQXU01000005.1"/>
</dbReference>
<dbReference type="InterPro" id="IPR053927">
    <property type="entry name" value="FlgK_helical"/>
</dbReference>
<keyword evidence="5" id="KW-0964">Secreted</keyword>
<evidence type="ECO:0000256" key="2">
    <source>
        <dbReference type="ARBA" id="ARBA00004613"/>
    </source>
</evidence>
<dbReference type="GO" id="GO:0009424">
    <property type="term" value="C:bacterial-type flagellum hook"/>
    <property type="evidence" value="ECO:0007669"/>
    <property type="project" value="InterPro"/>
</dbReference>
<dbReference type="EMBL" id="FQXU01000005">
    <property type="protein sequence ID" value="SHI04803.1"/>
    <property type="molecule type" value="Genomic_DNA"/>
</dbReference>
<sequence length="605" mass="66399">MSGLFSTFNIAKRGMTVAQKTIDVTSHNISNSGTVGYSRQVAKVETTRPATTITAGQMGTGAQVSAIQRIRDSFLDYQVRNENSTLGKYGVKNSFLKEVESIFNEPSDTGISTLMTKFFSSWQELSKQPQSSNARTVVAQQTQALTDALNHTYTKLTDLQTNAQNLIKNSVTDVNSILNQLDQLNKEIMSVEVSGNTPNDLMDKRDLLLDQLSSKFNITVDRKQFEGVDVKPVDKGDMKYGQLVSADQNSDVSRFSYISDIQKDGTDVTGQTYVITYYKLGDTSSELNKGTLKVTGLTEDKLNELKANRVLWSNSEGVPVKGDGYPTNSREVIQAGELMEFKPTSGELSGIMSVQKDINEYIDQLNKVAKSIALSVNAIHSGLPKSSNNGGYPDKDYSPFFVNKDVVKYKANGELNNLDVTLEAEQEINAGNITINAELLKDVMKIKAKLNDNSYAYAGDNTVDGEGNGDRALAIAQLQNTLLRVQDFGENINSREDMFNPAKGGATLTNNGMKISSDTSGMKLDAFFKDMIDKLGVQSQEAERMVTNQDSLLSSLEQSRDSVSGVSLDEEFANLIQFQHSYNANAKIISTVDELLDVVINGLKR</sequence>
<dbReference type="PRINTS" id="PR01005">
    <property type="entry name" value="FLGHOOKAP1"/>
</dbReference>
<evidence type="ECO:0000313" key="11">
    <source>
        <dbReference type="Proteomes" id="UP000184241"/>
    </source>
</evidence>
<accession>A0A1M5XZV6</accession>
<feature type="coiled-coil region" evidence="7">
    <location>
        <begin position="167"/>
        <end position="194"/>
    </location>
</feature>
<evidence type="ECO:0000256" key="4">
    <source>
        <dbReference type="ARBA" id="ARBA00016244"/>
    </source>
</evidence>
<organism evidence="10 11">
    <name type="scientific">Clostridium intestinale DSM 6191</name>
    <dbReference type="NCBI Taxonomy" id="1121320"/>
    <lineage>
        <taxon>Bacteria</taxon>
        <taxon>Bacillati</taxon>
        <taxon>Bacillota</taxon>
        <taxon>Clostridia</taxon>
        <taxon>Eubacteriales</taxon>
        <taxon>Clostridiaceae</taxon>
        <taxon>Clostridium</taxon>
    </lineage>
</organism>
<dbReference type="Pfam" id="PF22638">
    <property type="entry name" value="FlgK_D1"/>
    <property type="match status" value="1"/>
</dbReference>
<feature type="domain" description="Flagellar hook-associated protein FlgK helical" evidence="9">
    <location>
        <begin position="96"/>
        <end position="254"/>
    </location>
</feature>
<evidence type="ECO:0000256" key="7">
    <source>
        <dbReference type="SAM" id="Coils"/>
    </source>
</evidence>
<keyword evidence="10" id="KW-0966">Cell projection</keyword>
<evidence type="ECO:0000256" key="3">
    <source>
        <dbReference type="ARBA" id="ARBA00009677"/>
    </source>
</evidence>
<evidence type="ECO:0000256" key="5">
    <source>
        <dbReference type="ARBA" id="ARBA00022525"/>
    </source>
</evidence>
<dbReference type="GO" id="GO:0005576">
    <property type="term" value="C:extracellular region"/>
    <property type="evidence" value="ECO:0007669"/>
    <property type="project" value="UniProtKB-SubCell"/>
</dbReference>
<dbReference type="Pfam" id="PF06429">
    <property type="entry name" value="Flg_bbr_C"/>
    <property type="match status" value="1"/>
</dbReference>
<dbReference type="InterPro" id="IPR010930">
    <property type="entry name" value="Flg_bb/hook_C_dom"/>
</dbReference>
<evidence type="ECO:0000256" key="6">
    <source>
        <dbReference type="ARBA" id="ARBA00023143"/>
    </source>
</evidence>
<keyword evidence="10" id="KW-0969">Cilium</keyword>
<gene>
    <name evidence="10" type="ORF">SAMN02745941_01723</name>
</gene>
<dbReference type="Proteomes" id="UP000184241">
    <property type="component" value="Unassembled WGS sequence"/>
</dbReference>